<evidence type="ECO:0000256" key="1">
    <source>
        <dbReference type="SAM" id="MobiDB-lite"/>
    </source>
</evidence>
<dbReference type="OrthoDB" id="422574at2759"/>
<organism evidence="2 3">
    <name type="scientific">Acanthoscelides obtectus</name>
    <name type="common">Bean weevil</name>
    <name type="synonym">Bruchus obtectus</name>
    <dbReference type="NCBI Taxonomy" id="200917"/>
    <lineage>
        <taxon>Eukaryota</taxon>
        <taxon>Metazoa</taxon>
        <taxon>Ecdysozoa</taxon>
        <taxon>Arthropoda</taxon>
        <taxon>Hexapoda</taxon>
        <taxon>Insecta</taxon>
        <taxon>Pterygota</taxon>
        <taxon>Neoptera</taxon>
        <taxon>Endopterygota</taxon>
        <taxon>Coleoptera</taxon>
        <taxon>Polyphaga</taxon>
        <taxon>Cucujiformia</taxon>
        <taxon>Chrysomeloidea</taxon>
        <taxon>Chrysomelidae</taxon>
        <taxon>Bruchinae</taxon>
        <taxon>Bruchini</taxon>
        <taxon>Acanthoscelides</taxon>
    </lineage>
</organism>
<dbReference type="EMBL" id="CAKOFQ010006655">
    <property type="protein sequence ID" value="CAH1954572.1"/>
    <property type="molecule type" value="Genomic_DNA"/>
</dbReference>
<comment type="caution">
    <text evidence="2">The sequence shown here is derived from an EMBL/GenBank/DDBJ whole genome shotgun (WGS) entry which is preliminary data.</text>
</comment>
<proteinExistence type="predicted"/>
<reference evidence="2" key="1">
    <citation type="submission" date="2022-03" db="EMBL/GenBank/DDBJ databases">
        <authorList>
            <person name="Sayadi A."/>
        </authorList>
    </citation>
    <scope>NUCLEOTIDE SEQUENCE</scope>
</reference>
<evidence type="ECO:0000313" key="2">
    <source>
        <dbReference type="EMBL" id="CAH1954572.1"/>
    </source>
</evidence>
<name>A0A9P0JJY6_ACAOB</name>
<dbReference type="AlphaFoldDB" id="A0A9P0JJY6"/>
<keyword evidence="3" id="KW-1185">Reference proteome</keyword>
<evidence type="ECO:0000313" key="3">
    <source>
        <dbReference type="Proteomes" id="UP001152888"/>
    </source>
</evidence>
<accession>A0A9P0JJY6</accession>
<sequence length="158" mass="18652">MGQRHSSSPKSKRHSNSSYRHRCTNQEITEVVEISESDARFSIPNDLPKTPSRDYSRYPRQIAIVNTKLDELEDKIINMTESQINLYFPTFKDELHSCWQKVYGVKSSDGFLKQVKIEVIERIKMLLGRLNARHFRKKTFFEILAAESDRSLRRFDRL</sequence>
<gene>
    <name evidence="2" type="ORF">ACAOBT_LOCUS615</name>
</gene>
<dbReference type="Proteomes" id="UP001152888">
    <property type="component" value="Unassembled WGS sequence"/>
</dbReference>
<feature type="region of interest" description="Disordered" evidence="1">
    <location>
        <begin position="1"/>
        <end position="24"/>
    </location>
</feature>
<protein>
    <submittedName>
        <fullName evidence="2">Uncharacterized protein</fullName>
    </submittedName>
</protein>
<feature type="compositionally biased region" description="Basic residues" evidence="1">
    <location>
        <begin position="10"/>
        <end position="23"/>
    </location>
</feature>